<dbReference type="GO" id="GO:0035598">
    <property type="term" value="F:tRNA (N(6)-L-threonylcarbamoyladenosine(37)-C(2))-methylthiotransferase activity"/>
    <property type="evidence" value="ECO:0007669"/>
    <property type="project" value="UniProtKB-UniRule"/>
</dbReference>
<evidence type="ECO:0000256" key="3">
    <source>
        <dbReference type="ARBA" id="ARBA00022485"/>
    </source>
</evidence>
<feature type="domain" description="TRAM" evidence="12">
    <location>
        <begin position="372"/>
        <end position="433"/>
    </location>
</feature>
<name>A2BLS4_HYPBU</name>
<evidence type="ECO:0000256" key="5">
    <source>
        <dbReference type="ARBA" id="ARBA00022691"/>
    </source>
</evidence>
<dbReference type="InterPro" id="IPR006638">
    <property type="entry name" value="Elp3/MiaA/NifB-like_rSAM"/>
</dbReference>
<dbReference type="PROSITE" id="PS51918">
    <property type="entry name" value="RADICAL_SAM"/>
    <property type="match status" value="1"/>
</dbReference>
<dbReference type="Pfam" id="PF00919">
    <property type="entry name" value="UPF0004"/>
    <property type="match status" value="1"/>
</dbReference>
<keyword evidence="5 11" id="KW-0949">S-adenosyl-L-methionine</keyword>
<dbReference type="GO" id="GO:0051539">
    <property type="term" value="F:4 iron, 4 sulfur cluster binding"/>
    <property type="evidence" value="ECO:0007669"/>
    <property type="project" value="UniProtKB-UniRule"/>
</dbReference>
<dbReference type="InterPro" id="IPR013848">
    <property type="entry name" value="Methylthiotransferase_N"/>
</dbReference>
<evidence type="ECO:0000313" key="15">
    <source>
        <dbReference type="EMBL" id="ABM80935.1"/>
    </source>
</evidence>
<dbReference type="InterPro" id="IPR058240">
    <property type="entry name" value="rSAM_sf"/>
</dbReference>
<dbReference type="OrthoDB" id="372134at2157"/>
<gene>
    <name evidence="15" type="ordered locus">Hbut_1092</name>
</gene>
<dbReference type="PANTHER" id="PTHR11918:SF45">
    <property type="entry name" value="THREONYLCARBAMOYLADENOSINE TRNA METHYLTHIOTRANSFERASE"/>
    <property type="match status" value="1"/>
</dbReference>
<dbReference type="SFLD" id="SFLDG01061">
    <property type="entry name" value="methylthiotransferase"/>
    <property type="match status" value="1"/>
</dbReference>
<feature type="domain" description="Radical SAM core" evidence="14">
    <location>
        <begin position="138"/>
        <end position="369"/>
    </location>
</feature>
<evidence type="ECO:0000313" key="16">
    <source>
        <dbReference type="Proteomes" id="UP000002593"/>
    </source>
</evidence>
<dbReference type="InterPro" id="IPR038135">
    <property type="entry name" value="Methylthiotransferase_N_sf"/>
</dbReference>
<dbReference type="SFLD" id="SFLDS00029">
    <property type="entry name" value="Radical_SAM"/>
    <property type="match status" value="1"/>
</dbReference>
<dbReference type="SMART" id="SM00729">
    <property type="entry name" value="Elp3"/>
    <property type="match status" value="1"/>
</dbReference>
<dbReference type="eggNOG" id="arCOG01358">
    <property type="taxonomic scope" value="Archaea"/>
</dbReference>
<keyword evidence="7 11" id="KW-0479">Metal-binding</keyword>
<sequence length="441" mass="49760">MQRGRVYIETYGCALNMADTAIMRSVLSSRGYSFTNCVDEADVIIINTCTVRLDTEARMKRRIAELAAIAEKTGARLVVAGCMASAQPYTVKRIAPKAVLVSTYNVHLVDIAVERGLDLLTPPREKPKPLFKPTPRLMLRGKIAEVPIAEGCLGDCSFCITKIARRRVYSRPVENIVKLVRELVRLGAVEIRLTGQDIAVYGIDLYGKRLLPELVRRVIEVEGDFMVRIGMMSPDQLEPILDEFLEVFRHPKVFKFVHLPVQSGDDRVLRIMKRNYTVDEYRAIVREIRNKVPGVMIATDIIVGHPGEDEEAFENTVRLIEELRFERVHLAQYTPRQRTVAAGLPQVPDPVKKKRSKRLTEVVMRIGLEEHRRYIGSRACALVVSRGERGGLDAKLYNYMPVILPEGSARPGEWRCIEVVDATWYDLRGRVVDCTCKGGGS</sequence>
<organism evidence="15 16">
    <name type="scientific">Hyperthermus butylicus (strain DSM 5456 / JCM 9403 / PLM1-5)</name>
    <dbReference type="NCBI Taxonomy" id="415426"/>
    <lineage>
        <taxon>Archaea</taxon>
        <taxon>Thermoproteota</taxon>
        <taxon>Thermoprotei</taxon>
        <taxon>Desulfurococcales</taxon>
        <taxon>Pyrodictiaceae</taxon>
        <taxon>Hyperthermus</taxon>
    </lineage>
</organism>
<comment type="similarity">
    <text evidence="2 11">Belongs to the methylthiotransferase family. CDKAL1 subfamily.</text>
</comment>
<dbReference type="FunFam" id="3.80.30.20:FF:000002">
    <property type="entry name" value="threonylcarbamoyladenosine tRNA methylthiotransferase isoform X2"/>
    <property type="match status" value="1"/>
</dbReference>
<dbReference type="EC" id="2.8.4.5" evidence="11"/>
<dbReference type="Gene3D" id="3.40.50.12160">
    <property type="entry name" value="Methylthiotransferase, N-terminal domain"/>
    <property type="match status" value="1"/>
</dbReference>
<keyword evidence="9 11" id="KW-0411">Iron-sulfur</keyword>
<dbReference type="InterPro" id="IPR023404">
    <property type="entry name" value="rSAM_horseshoe"/>
</dbReference>
<dbReference type="RefSeq" id="WP_011822253.1">
    <property type="nucleotide sequence ID" value="NC_008818.1"/>
</dbReference>
<dbReference type="InterPro" id="IPR006466">
    <property type="entry name" value="MiaB-like_arc_euk"/>
</dbReference>
<dbReference type="EMBL" id="CP000493">
    <property type="protein sequence ID" value="ABM80935.1"/>
    <property type="molecule type" value="Genomic_DNA"/>
</dbReference>
<dbReference type="SFLD" id="SFLDG01082">
    <property type="entry name" value="B12-binding_domain_containing"/>
    <property type="match status" value="1"/>
</dbReference>
<dbReference type="Pfam" id="PF04055">
    <property type="entry name" value="Radical_SAM"/>
    <property type="match status" value="1"/>
</dbReference>
<dbReference type="Proteomes" id="UP000002593">
    <property type="component" value="Chromosome"/>
</dbReference>
<evidence type="ECO:0000256" key="7">
    <source>
        <dbReference type="ARBA" id="ARBA00022723"/>
    </source>
</evidence>
<accession>A2BLS4</accession>
<evidence type="ECO:0000256" key="4">
    <source>
        <dbReference type="ARBA" id="ARBA00022679"/>
    </source>
</evidence>
<keyword evidence="3 11" id="KW-0004">4Fe-4S</keyword>
<dbReference type="GO" id="GO:0046872">
    <property type="term" value="F:metal ion binding"/>
    <property type="evidence" value="ECO:0007669"/>
    <property type="project" value="UniProtKB-UniRule"/>
</dbReference>
<protein>
    <recommendedName>
        <fullName evidence="11">tRNA-t(6)A37 methylthiotransferase</fullName>
        <ecNumber evidence="11">2.8.4.5</ecNumber>
    </recommendedName>
</protein>
<dbReference type="PROSITE" id="PS50926">
    <property type="entry name" value="TRAM"/>
    <property type="match status" value="1"/>
</dbReference>
<dbReference type="InterPro" id="IPR007197">
    <property type="entry name" value="rSAM"/>
</dbReference>
<evidence type="ECO:0000256" key="2">
    <source>
        <dbReference type="ARBA" id="ARBA00008616"/>
    </source>
</evidence>
<dbReference type="EnsemblBacteria" id="ABM80935">
    <property type="protein sequence ID" value="ABM80935"/>
    <property type="gene ID" value="Hbut_1092"/>
</dbReference>
<comment type="function">
    <text evidence="1 11">Catalyzes the methylthiolation of N6-threonylcarbamoyladenosine (t(6)A), leading to the formation of 2-methylthio-N6-threonylcarbamoyladenosine (ms(2)t(6)A) at position 37 in tRNAs that read codons beginning with adenine.</text>
</comment>
<feature type="domain" description="MTTase N-terminal" evidence="13">
    <location>
        <begin position="4"/>
        <end position="118"/>
    </location>
</feature>
<dbReference type="AlphaFoldDB" id="A2BLS4"/>
<keyword evidence="16" id="KW-1185">Reference proteome</keyword>
<evidence type="ECO:0000256" key="10">
    <source>
        <dbReference type="ARBA" id="ARBA00051661"/>
    </source>
</evidence>
<dbReference type="PROSITE" id="PS51449">
    <property type="entry name" value="MTTASE_N"/>
    <property type="match status" value="1"/>
</dbReference>
<dbReference type="HOGENOM" id="CLU_018697_4_2_2"/>
<evidence type="ECO:0000256" key="6">
    <source>
        <dbReference type="ARBA" id="ARBA00022694"/>
    </source>
</evidence>
<dbReference type="FunFam" id="3.40.50.12160:FF:000003">
    <property type="entry name" value="CDK5 regulatory subunit-associated protein 1"/>
    <property type="match status" value="1"/>
</dbReference>
<dbReference type="KEGG" id="hbu:Hbut_1092"/>
<dbReference type="PANTHER" id="PTHR11918">
    <property type="entry name" value="RADICAL SAM PROTEINS"/>
    <property type="match status" value="1"/>
</dbReference>
<dbReference type="InterPro" id="IPR002792">
    <property type="entry name" value="TRAM_dom"/>
</dbReference>
<comment type="catalytic activity">
    <reaction evidence="10 11">
        <text>N(6)-L-threonylcarbamoyladenosine(37) in tRNA + (sulfur carrier)-SH + AH2 + 2 S-adenosyl-L-methionine = 2-methylsulfanyl-N(6)-L-threonylcarbamoyladenosine(37) in tRNA + (sulfur carrier)-H + 5'-deoxyadenosine + L-methionine + A + S-adenosyl-L-homocysteine + 2 H(+)</text>
        <dbReference type="Rhea" id="RHEA:37075"/>
        <dbReference type="Rhea" id="RHEA-COMP:10163"/>
        <dbReference type="Rhea" id="RHEA-COMP:11092"/>
        <dbReference type="Rhea" id="RHEA-COMP:14737"/>
        <dbReference type="Rhea" id="RHEA-COMP:14739"/>
        <dbReference type="ChEBI" id="CHEBI:13193"/>
        <dbReference type="ChEBI" id="CHEBI:15378"/>
        <dbReference type="ChEBI" id="CHEBI:17319"/>
        <dbReference type="ChEBI" id="CHEBI:17499"/>
        <dbReference type="ChEBI" id="CHEBI:29917"/>
        <dbReference type="ChEBI" id="CHEBI:57844"/>
        <dbReference type="ChEBI" id="CHEBI:57856"/>
        <dbReference type="ChEBI" id="CHEBI:59789"/>
        <dbReference type="ChEBI" id="CHEBI:64428"/>
        <dbReference type="ChEBI" id="CHEBI:74418"/>
        <dbReference type="ChEBI" id="CHEBI:74420"/>
        <dbReference type="EC" id="2.8.4.5"/>
    </reaction>
</comment>
<evidence type="ECO:0000256" key="1">
    <source>
        <dbReference type="ARBA" id="ARBA00002399"/>
    </source>
</evidence>
<dbReference type="SUPFAM" id="SSF102114">
    <property type="entry name" value="Radical SAM enzymes"/>
    <property type="match status" value="1"/>
</dbReference>
<reference evidence="15 16" key="1">
    <citation type="journal article" date="2007" name="Archaea">
        <title>The genome of Hyperthermus butylicus: a sulfur-reducing, peptide fermenting, neutrophilic Crenarchaeote growing up to 108 degrees C.</title>
        <authorList>
            <person name="Brugger K."/>
            <person name="Chen L."/>
            <person name="Stark M."/>
            <person name="Zibat A."/>
            <person name="Redder P."/>
            <person name="Ruepp A."/>
            <person name="Awayez M."/>
            <person name="She Q."/>
            <person name="Garrett R.A."/>
            <person name="Klenk H.P."/>
        </authorList>
    </citation>
    <scope>NUCLEOTIDE SEQUENCE [LARGE SCALE GENOMIC DNA]</scope>
    <source>
        <strain evidence="16">DSM 5456 / JCM 9403 / PLM1-5</strain>
    </source>
</reference>
<proteinExistence type="inferred from homology"/>
<dbReference type="GeneID" id="4781676"/>
<evidence type="ECO:0000256" key="9">
    <source>
        <dbReference type="ARBA" id="ARBA00023014"/>
    </source>
</evidence>
<dbReference type="NCBIfam" id="TIGR00089">
    <property type="entry name" value="MiaB/RimO family radical SAM methylthiotransferase"/>
    <property type="match status" value="1"/>
</dbReference>
<keyword evidence="4 11" id="KW-0808">Transferase</keyword>
<dbReference type="NCBIfam" id="TIGR01578">
    <property type="entry name" value="MiaB-like-B"/>
    <property type="match status" value="1"/>
</dbReference>
<dbReference type="CDD" id="cd01335">
    <property type="entry name" value="Radical_SAM"/>
    <property type="match status" value="1"/>
</dbReference>
<evidence type="ECO:0000256" key="8">
    <source>
        <dbReference type="ARBA" id="ARBA00023004"/>
    </source>
</evidence>
<evidence type="ECO:0000259" key="13">
    <source>
        <dbReference type="PROSITE" id="PS51449"/>
    </source>
</evidence>
<keyword evidence="8 11" id="KW-0408">Iron</keyword>
<evidence type="ECO:0000259" key="14">
    <source>
        <dbReference type="PROSITE" id="PS51918"/>
    </source>
</evidence>
<evidence type="ECO:0000256" key="11">
    <source>
        <dbReference type="RuleBase" id="RU368081"/>
    </source>
</evidence>
<dbReference type="Gene3D" id="3.80.30.20">
    <property type="entry name" value="tm_1862 like domain"/>
    <property type="match status" value="1"/>
</dbReference>
<evidence type="ECO:0000259" key="12">
    <source>
        <dbReference type="PROSITE" id="PS50926"/>
    </source>
</evidence>
<dbReference type="STRING" id="415426.Hbut_1092"/>
<keyword evidence="6 11" id="KW-0819">tRNA processing</keyword>
<comment type="cofactor">
    <cofactor evidence="11">
        <name>[4Fe-4S] cluster</name>
        <dbReference type="ChEBI" id="CHEBI:49883"/>
    </cofactor>
    <text evidence="11">Binds 1 or 2 [4Fe-4S] cluster. One cluster is coordinated with 3 cysteines and an exchangeable S-adenosyl-L-methionine.</text>
</comment>
<dbReference type="InterPro" id="IPR005839">
    <property type="entry name" value="Methylthiotransferase"/>
</dbReference>